<evidence type="ECO:0000259" key="8">
    <source>
        <dbReference type="PROSITE" id="PS50157"/>
    </source>
</evidence>
<evidence type="ECO:0000256" key="3">
    <source>
        <dbReference type="ARBA" id="ARBA00022737"/>
    </source>
</evidence>
<dbReference type="FunFam" id="3.30.160.60:FF:000557">
    <property type="entry name" value="zinc finger and SCAN domain-containing protein 29"/>
    <property type="match status" value="1"/>
</dbReference>
<protein>
    <submittedName>
        <fullName evidence="9">NTPase KAP family P-loop domain-containing protein 1</fullName>
    </submittedName>
</protein>
<dbReference type="InterPro" id="IPR011646">
    <property type="entry name" value="KAP_P-loop"/>
</dbReference>
<feature type="domain" description="C2H2-type" evidence="8">
    <location>
        <begin position="670"/>
        <end position="697"/>
    </location>
</feature>
<keyword evidence="4 6" id="KW-0863">Zinc-finger</keyword>
<dbReference type="GO" id="GO:0008270">
    <property type="term" value="F:zinc ion binding"/>
    <property type="evidence" value="ECO:0007669"/>
    <property type="project" value="UniProtKB-KW"/>
</dbReference>
<dbReference type="InterPro" id="IPR052754">
    <property type="entry name" value="NTPase_KAP_P-loop"/>
</dbReference>
<dbReference type="EMBL" id="AKHW03001913">
    <property type="protein sequence ID" value="KYO40661.1"/>
    <property type="molecule type" value="Genomic_DNA"/>
</dbReference>
<dbReference type="eggNOG" id="KOG1721">
    <property type="taxonomic scope" value="Eukaryota"/>
</dbReference>
<feature type="domain" description="C2H2-type" evidence="8">
    <location>
        <begin position="642"/>
        <end position="669"/>
    </location>
</feature>
<dbReference type="PROSITE" id="PS00028">
    <property type="entry name" value="ZINC_FINGER_C2H2_1"/>
    <property type="match status" value="6"/>
</dbReference>
<feature type="domain" description="C2H2-type" evidence="8">
    <location>
        <begin position="698"/>
        <end position="725"/>
    </location>
</feature>
<keyword evidence="10" id="KW-1185">Reference proteome</keyword>
<dbReference type="Pfam" id="PF07693">
    <property type="entry name" value="KAP_NTPase"/>
    <property type="match status" value="1"/>
</dbReference>
<evidence type="ECO:0000256" key="2">
    <source>
        <dbReference type="ARBA" id="ARBA00022723"/>
    </source>
</evidence>
<dbReference type="InterPro" id="IPR013087">
    <property type="entry name" value="Znf_C2H2_type"/>
</dbReference>
<dbReference type="Gene3D" id="3.30.160.60">
    <property type="entry name" value="Classic Zinc Finger"/>
    <property type="match status" value="6"/>
</dbReference>
<gene>
    <name evidence="9" type="primary">NKPD1</name>
    <name evidence="9" type="ORF">Y1Q_0009458</name>
</gene>
<keyword evidence="2" id="KW-0479">Metal-binding</keyword>
<keyword evidence="7" id="KW-0472">Membrane</keyword>
<dbReference type="AlphaFoldDB" id="A0A151NUR1"/>
<organism evidence="9 10">
    <name type="scientific">Alligator mississippiensis</name>
    <name type="common">American alligator</name>
    <dbReference type="NCBI Taxonomy" id="8496"/>
    <lineage>
        <taxon>Eukaryota</taxon>
        <taxon>Metazoa</taxon>
        <taxon>Chordata</taxon>
        <taxon>Craniata</taxon>
        <taxon>Vertebrata</taxon>
        <taxon>Euteleostomi</taxon>
        <taxon>Archelosauria</taxon>
        <taxon>Archosauria</taxon>
        <taxon>Crocodylia</taxon>
        <taxon>Alligatoridae</taxon>
        <taxon>Alligatorinae</taxon>
        <taxon>Alligator</taxon>
    </lineage>
</organism>
<feature type="domain" description="C2H2-type" evidence="8">
    <location>
        <begin position="614"/>
        <end position="641"/>
    </location>
</feature>
<evidence type="ECO:0000256" key="6">
    <source>
        <dbReference type="PROSITE-ProRule" id="PRU00042"/>
    </source>
</evidence>
<dbReference type="FunFam" id="3.30.160.60:FF:000180">
    <property type="entry name" value="Zinc finger protein 689"/>
    <property type="match status" value="1"/>
</dbReference>
<reference evidence="9 10" key="1">
    <citation type="journal article" date="2012" name="Genome Biol.">
        <title>Sequencing three crocodilian genomes to illuminate the evolution of archosaurs and amniotes.</title>
        <authorList>
            <person name="St John J.A."/>
            <person name="Braun E.L."/>
            <person name="Isberg S.R."/>
            <person name="Miles L.G."/>
            <person name="Chong A.Y."/>
            <person name="Gongora J."/>
            <person name="Dalzell P."/>
            <person name="Moran C."/>
            <person name="Bed'hom B."/>
            <person name="Abzhanov A."/>
            <person name="Burgess S.C."/>
            <person name="Cooksey A.M."/>
            <person name="Castoe T.A."/>
            <person name="Crawford N.G."/>
            <person name="Densmore L.D."/>
            <person name="Drew J.C."/>
            <person name="Edwards S.V."/>
            <person name="Faircloth B.C."/>
            <person name="Fujita M.K."/>
            <person name="Greenwold M.J."/>
            <person name="Hoffmann F.G."/>
            <person name="Howard J.M."/>
            <person name="Iguchi T."/>
            <person name="Janes D.E."/>
            <person name="Khan S.Y."/>
            <person name="Kohno S."/>
            <person name="de Koning A.J."/>
            <person name="Lance S.L."/>
            <person name="McCarthy F.M."/>
            <person name="McCormack J.E."/>
            <person name="Merchant M.E."/>
            <person name="Peterson D.G."/>
            <person name="Pollock D.D."/>
            <person name="Pourmand N."/>
            <person name="Raney B.J."/>
            <person name="Roessler K.A."/>
            <person name="Sanford J.R."/>
            <person name="Sawyer R.H."/>
            <person name="Schmidt C.J."/>
            <person name="Triplett E.W."/>
            <person name="Tuberville T.D."/>
            <person name="Venegas-Anaya M."/>
            <person name="Howard J.T."/>
            <person name="Jarvis E.D."/>
            <person name="Guillette L.J.Jr."/>
            <person name="Glenn T.C."/>
            <person name="Green R.E."/>
            <person name="Ray D.A."/>
        </authorList>
    </citation>
    <scope>NUCLEOTIDE SEQUENCE [LARGE SCALE GENOMIC DNA]</scope>
    <source>
        <strain evidence="9">KSC_2009_1</strain>
    </source>
</reference>
<evidence type="ECO:0000313" key="10">
    <source>
        <dbReference type="Proteomes" id="UP000050525"/>
    </source>
</evidence>
<dbReference type="Pfam" id="PF00096">
    <property type="entry name" value="zf-C2H2"/>
    <property type="match status" value="6"/>
</dbReference>
<feature type="domain" description="C2H2-type" evidence="8">
    <location>
        <begin position="586"/>
        <end position="613"/>
    </location>
</feature>
<dbReference type="InterPro" id="IPR036236">
    <property type="entry name" value="Znf_C2H2_sf"/>
</dbReference>
<evidence type="ECO:0000313" key="9">
    <source>
        <dbReference type="EMBL" id="KYO40661.1"/>
    </source>
</evidence>
<dbReference type="SUPFAM" id="SSF57667">
    <property type="entry name" value="beta-beta-alpha zinc fingers"/>
    <property type="match status" value="4"/>
</dbReference>
<keyword evidence="5" id="KW-0862">Zinc</keyword>
<accession>A0A151NUR1</accession>
<dbReference type="Proteomes" id="UP000050525">
    <property type="component" value="Unassembled WGS sequence"/>
</dbReference>
<proteinExistence type="inferred from homology"/>
<dbReference type="FunFam" id="3.30.160.60:FF:002343">
    <property type="entry name" value="Zinc finger protein 33A"/>
    <property type="match status" value="1"/>
</dbReference>
<keyword evidence="3" id="KW-0677">Repeat</keyword>
<comment type="caution">
    <text evidence="9">The sequence shown here is derived from an EMBL/GenBank/DDBJ whole genome shotgun (WGS) entry which is preliminary data.</text>
</comment>
<comment type="similarity">
    <text evidence="1">Belongs to the krueppel C2H2-type zinc-finger protein family.</text>
</comment>
<dbReference type="FunFam" id="3.30.160.60:FF:002402">
    <property type="entry name" value="Zinc finger protein 347"/>
    <property type="match status" value="1"/>
</dbReference>
<feature type="transmembrane region" description="Helical" evidence="7">
    <location>
        <begin position="122"/>
        <end position="142"/>
    </location>
</feature>
<dbReference type="PANTHER" id="PTHR22674">
    <property type="entry name" value="NTPASE, KAP FAMILY P-LOOP DOMAIN-CONTAINING 1"/>
    <property type="match status" value="1"/>
</dbReference>
<dbReference type="SMART" id="SM00355">
    <property type="entry name" value="ZnF_C2H2"/>
    <property type="match status" value="6"/>
</dbReference>
<dbReference type="PROSITE" id="PS50157">
    <property type="entry name" value="ZINC_FINGER_C2H2_2"/>
    <property type="match status" value="6"/>
</dbReference>
<dbReference type="STRING" id="8496.A0A151NUR1"/>
<evidence type="ECO:0000256" key="1">
    <source>
        <dbReference type="ARBA" id="ARBA00006991"/>
    </source>
</evidence>
<sequence>MNEESARREQEELRKSNQKPRSAHGWGLIVLLWYLIFYRPVITEYNLRRKNLRSIFIRFSAWQYAGSDKLWAGLITTLCGSIRSHFGALPLSFYQVVGTRPQFASGFSQKEWYLKGQTCMKLWGLLFFLVSGISLFSVAAFVPGIRESKVLKVAGGSFATLSGSGAVLTAFNVIKNIVVTQKHRIEKLTDSNKFSSHLGFMSKVKREIESLTGFMNFMEIYERRRLRIVMEITCLDTCCPERITGVLNAMNTLLSDTNAPFIFILVVDPSVIVPCLEQTSCMKGIADNGYLFLNRTVTLPFSVPFMGIKSKLQCLHSVVQTREDLMYQIITRNVEREVKKVRWRVEMVESAEPAGETDLSQLDAQAVRYIHEAFHCVHDDSDCLHRYIPDSITQMRRIVNTVPITLRLMMHRSITRHTIAPRAVAAWVVLANQWPCRLSWVLQCVEDKEQLQPTEDFRHQTLWSVFTEHCAELYAMHKDIKNILDLDADPELFQKFLSGDFPFTVQEADTFLRNTVNLDHSIKHKLALIRALNTLAVAAKEPTLARASSRAHERQRPAACADCGKRFARSSTLAEHRRVHTGEKPFACAACGKRFAQSSHLLTHQRIHTGEKPYGCAVCGKRFHQNSHLVTHRRTHTGEKPYQCPQCRERFSRSYTLARHQRSHTGERPYACPDCGKAFGLSSTLASHRRTHTGEKPYRCARCGKSFTRSSTLAQHQRTHAGDKLYTCPCCNKVACASLFF</sequence>
<name>A0A151NUR1_ALLMI</name>
<evidence type="ECO:0000256" key="5">
    <source>
        <dbReference type="ARBA" id="ARBA00022833"/>
    </source>
</evidence>
<keyword evidence="7" id="KW-0812">Transmembrane</keyword>
<dbReference type="PANTHER" id="PTHR22674:SF4">
    <property type="entry name" value="NTPASE KAP FAMILY P-LOOP DOMAIN-CONTAINING PROTEIN 1"/>
    <property type="match status" value="1"/>
</dbReference>
<evidence type="ECO:0000256" key="7">
    <source>
        <dbReference type="SAM" id="Phobius"/>
    </source>
</evidence>
<dbReference type="FunFam" id="3.30.160.60:FF:001442">
    <property type="entry name" value="zinc finger protein 696"/>
    <property type="match status" value="1"/>
</dbReference>
<feature type="domain" description="C2H2-type" evidence="8">
    <location>
        <begin position="558"/>
        <end position="585"/>
    </location>
</feature>
<keyword evidence="7" id="KW-1133">Transmembrane helix</keyword>
<dbReference type="FunFam" id="3.30.160.60:FF:000358">
    <property type="entry name" value="zinc finger protein 24"/>
    <property type="match status" value="1"/>
</dbReference>
<feature type="transmembrane region" description="Helical" evidence="7">
    <location>
        <begin position="23"/>
        <end position="42"/>
    </location>
</feature>
<evidence type="ECO:0000256" key="4">
    <source>
        <dbReference type="ARBA" id="ARBA00022771"/>
    </source>
</evidence>